<dbReference type="EC" id="2.4.2.4" evidence="4"/>
<dbReference type="GO" id="GO:0009032">
    <property type="term" value="F:thymidine phosphorylase activity"/>
    <property type="evidence" value="ECO:0007669"/>
    <property type="project" value="UniProtKB-UniRule"/>
</dbReference>
<dbReference type="Proteomes" id="UP000250744">
    <property type="component" value="Unassembled WGS sequence"/>
</dbReference>
<comment type="catalytic activity">
    <reaction evidence="3 4">
        <text>thymidine + phosphate = 2-deoxy-alpha-D-ribose 1-phosphate + thymine</text>
        <dbReference type="Rhea" id="RHEA:16037"/>
        <dbReference type="ChEBI" id="CHEBI:17748"/>
        <dbReference type="ChEBI" id="CHEBI:17821"/>
        <dbReference type="ChEBI" id="CHEBI:43474"/>
        <dbReference type="ChEBI" id="CHEBI:57259"/>
        <dbReference type="EC" id="2.4.2.4"/>
    </reaction>
</comment>
<dbReference type="Pfam" id="PF00591">
    <property type="entry name" value="Glycos_transf_3"/>
    <property type="match status" value="1"/>
</dbReference>
<reference evidence="6 7" key="1">
    <citation type="submission" date="2018-06" db="EMBL/GenBank/DDBJ databases">
        <title>Nitrincola tibetense sp. nov., isolated from Lake XuguoCo on Tibetan Plateau.</title>
        <authorList>
            <person name="Xing P."/>
        </authorList>
    </citation>
    <scope>NUCLEOTIDE SEQUENCE [LARGE SCALE GENOMIC DNA]</scope>
    <source>
        <strain evidence="7">xg18</strain>
    </source>
</reference>
<keyword evidence="2 4" id="KW-0808">Transferase</keyword>
<dbReference type="PANTHER" id="PTHR10515">
    <property type="entry name" value="THYMIDINE PHOSPHORYLASE"/>
    <property type="match status" value="1"/>
</dbReference>
<dbReference type="RefSeq" id="WP_112158779.1">
    <property type="nucleotide sequence ID" value="NZ_QKRX01000004.1"/>
</dbReference>
<dbReference type="GO" id="GO:0004645">
    <property type="term" value="F:1,4-alpha-oligoglucan phosphorylase activity"/>
    <property type="evidence" value="ECO:0007669"/>
    <property type="project" value="InterPro"/>
</dbReference>
<dbReference type="HAMAP" id="MF_00703">
    <property type="entry name" value="Thymid_phosp_2"/>
    <property type="match status" value="1"/>
</dbReference>
<dbReference type="InterPro" id="IPR000312">
    <property type="entry name" value="Glycosyl_Trfase_fam3"/>
</dbReference>
<accession>A0A364NNT8</accession>
<name>A0A364NNT8_9GAMM</name>
<evidence type="ECO:0000256" key="2">
    <source>
        <dbReference type="ARBA" id="ARBA00022679"/>
    </source>
</evidence>
<dbReference type="NCBIfam" id="NF003338">
    <property type="entry name" value="PRK04350.1"/>
    <property type="match status" value="1"/>
</dbReference>
<dbReference type="InterPro" id="IPR013466">
    <property type="entry name" value="Thymidine/AMP_Pase"/>
</dbReference>
<dbReference type="PROSITE" id="PS00647">
    <property type="entry name" value="THYMID_PHOSPHORYLASE"/>
    <property type="match status" value="1"/>
</dbReference>
<gene>
    <name evidence="6" type="ORF">DN062_07915</name>
</gene>
<dbReference type="InterPro" id="IPR028579">
    <property type="entry name" value="Thym_Pase_Put"/>
</dbReference>
<dbReference type="SUPFAM" id="SSF52418">
    <property type="entry name" value="Nucleoside phosphorylase/phosphoribosyltransferase catalytic domain"/>
    <property type="match status" value="1"/>
</dbReference>
<dbReference type="InterPro" id="IPR036566">
    <property type="entry name" value="PYNP-like_C_sf"/>
</dbReference>
<feature type="domain" description="Pyrimidine nucleoside phosphorylase C-terminal" evidence="5">
    <location>
        <begin position="434"/>
        <end position="501"/>
    </location>
</feature>
<dbReference type="InterPro" id="IPR013102">
    <property type="entry name" value="PYNP_C"/>
</dbReference>
<dbReference type="Gene3D" id="3.40.1030.10">
    <property type="entry name" value="Nucleoside phosphorylase/phosphoribosyltransferase catalytic domain"/>
    <property type="match status" value="1"/>
</dbReference>
<dbReference type="InterPro" id="IPR017459">
    <property type="entry name" value="Glycosyl_Trfase_fam3_N_dom"/>
</dbReference>
<sequence>MTHAPERMAPLAARRLGIDTHHEPTIYLRKDSPVCRSEGFDSLPRVLVTSSGSQSIVASLNMITSNLLNENEVGFSESAWKHLQIESGGPIWLSHPKPIQSISHVRAKVYGHKLDLQQFESIINDIAEGYYSDVHLAAFITACGDDHLDDDEITYLTQAMVNSGSRLDWQLPIVLDKHCVGGLPGNRTTPIVISILTACGVTIPKTSSRAITSPAGTADTMETLTEVSLSIEEMREVVKRVGGCLAWGGSVKLSPADDVLIQVERALDIDSEGQLIASVLSKKIAAGATHVLIDIPVGPTAKVRSQVAADKLANSFKAVAEKLNLTLKILFTDGSQPVGRGIGPALEAYDILAVLQNQPSAPEDLKQRAADIAGAMLEMIQPLSQGEGKIKALETIETGAAWNKFMAICNAQGGMKIPPVACYRYALIAHETGVVSAIDNRQLSKIAKLAGAPADAAAGVELHAKLGQTVQPNDLLLTLHADSIGELNYAVDYLLNHPDIIQLSPQSDTQKEEIQ</sequence>
<dbReference type="GO" id="GO:0006213">
    <property type="term" value="P:pyrimidine nucleoside metabolic process"/>
    <property type="evidence" value="ECO:0007669"/>
    <property type="project" value="InterPro"/>
</dbReference>
<dbReference type="SMART" id="SM00941">
    <property type="entry name" value="PYNP_C"/>
    <property type="match status" value="1"/>
</dbReference>
<comment type="similarity">
    <text evidence="4">Belongs to the thymidine/pyrimidine-nucleoside phosphorylase family. Type 2 subfamily.</text>
</comment>
<dbReference type="SUPFAM" id="SSF54680">
    <property type="entry name" value="Pyrimidine nucleoside phosphorylase C-terminal domain"/>
    <property type="match status" value="1"/>
</dbReference>
<dbReference type="Gene3D" id="1.20.970.50">
    <property type="match status" value="1"/>
</dbReference>
<dbReference type="PANTHER" id="PTHR10515:SF0">
    <property type="entry name" value="THYMIDINE PHOSPHORYLASE"/>
    <property type="match status" value="1"/>
</dbReference>
<organism evidence="6 7">
    <name type="scientific">Nitrincola tibetensis</name>
    <dbReference type="NCBI Taxonomy" id="2219697"/>
    <lineage>
        <taxon>Bacteria</taxon>
        <taxon>Pseudomonadati</taxon>
        <taxon>Pseudomonadota</taxon>
        <taxon>Gammaproteobacteria</taxon>
        <taxon>Oceanospirillales</taxon>
        <taxon>Oceanospirillaceae</taxon>
        <taxon>Nitrincola</taxon>
    </lineage>
</organism>
<evidence type="ECO:0000256" key="4">
    <source>
        <dbReference type="HAMAP-Rule" id="MF_00703"/>
    </source>
</evidence>
<keyword evidence="1 4" id="KW-0328">Glycosyltransferase</keyword>
<keyword evidence="7" id="KW-1185">Reference proteome</keyword>
<dbReference type="AlphaFoldDB" id="A0A364NNT8"/>
<dbReference type="InterPro" id="IPR017872">
    <property type="entry name" value="Pyrmidine_PPase_CS"/>
</dbReference>
<proteinExistence type="inferred from homology"/>
<evidence type="ECO:0000259" key="5">
    <source>
        <dbReference type="SMART" id="SM00941"/>
    </source>
</evidence>
<dbReference type="SUPFAM" id="SSF47648">
    <property type="entry name" value="Nucleoside phosphorylase/phosphoribosyltransferase N-terminal domain"/>
    <property type="match status" value="1"/>
</dbReference>
<dbReference type="Pfam" id="PF07831">
    <property type="entry name" value="PYNP_C"/>
    <property type="match status" value="1"/>
</dbReference>
<dbReference type="InterPro" id="IPR000053">
    <property type="entry name" value="Thymidine/pyrmidine_PPase"/>
</dbReference>
<evidence type="ECO:0000256" key="3">
    <source>
        <dbReference type="ARBA" id="ARBA00048550"/>
    </source>
</evidence>
<comment type="caution">
    <text evidence="6">The sequence shown here is derived from an EMBL/GenBank/DDBJ whole genome shotgun (WGS) entry which is preliminary data.</text>
</comment>
<protein>
    <recommendedName>
        <fullName evidence="4">Putative thymidine phosphorylase</fullName>
        <ecNumber evidence="4">2.4.2.4</ecNumber>
    </recommendedName>
    <alternativeName>
        <fullName evidence="4">TdRPase</fullName>
    </alternativeName>
</protein>
<evidence type="ECO:0000313" key="6">
    <source>
        <dbReference type="EMBL" id="RAU18680.1"/>
    </source>
</evidence>
<evidence type="ECO:0000313" key="7">
    <source>
        <dbReference type="Proteomes" id="UP000250744"/>
    </source>
</evidence>
<dbReference type="Pfam" id="PF02885">
    <property type="entry name" value="Glycos_trans_3N"/>
    <property type="match status" value="1"/>
</dbReference>
<dbReference type="GO" id="GO:0006206">
    <property type="term" value="P:pyrimidine nucleobase metabolic process"/>
    <property type="evidence" value="ECO:0007669"/>
    <property type="project" value="InterPro"/>
</dbReference>
<dbReference type="NCBIfam" id="TIGR02645">
    <property type="entry name" value="ARCH_P_rylase"/>
    <property type="match status" value="1"/>
</dbReference>
<dbReference type="InterPro" id="IPR035902">
    <property type="entry name" value="Nuc_phospho_transferase"/>
</dbReference>
<dbReference type="EMBL" id="QKRX01000004">
    <property type="protein sequence ID" value="RAU18680.1"/>
    <property type="molecule type" value="Genomic_DNA"/>
</dbReference>
<dbReference type="Gene3D" id="3.90.1170.30">
    <property type="entry name" value="Pyrimidine nucleoside phosphorylase-like, C-terminal domain"/>
    <property type="match status" value="1"/>
</dbReference>
<evidence type="ECO:0000256" key="1">
    <source>
        <dbReference type="ARBA" id="ARBA00022676"/>
    </source>
</evidence>
<dbReference type="OrthoDB" id="341217at2"/>
<dbReference type="InterPro" id="IPR036320">
    <property type="entry name" value="Glycosyl_Trfase_fam3_N_dom_sf"/>
</dbReference>
<dbReference type="GO" id="GO:0005829">
    <property type="term" value="C:cytosol"/>
    <property type="evidence" value="ECO:0007669"/>
    <property type="project" value="TreeGrafter"/>
</dbReference>